<dbReference type="EMBL" id="JAAPAO010000189">
    <property type="protein sequence ID" value="KAF4668521.1"/>
    <property type="molecule type" value="Genomic_DNA"/>
</dbReference>
<reference evidence="7 8" key="1">
    <citation type="submission" date="2020-04" db="EMBL/GenBank/DDBJ databases">
        <title>Perkinsus chesapeaki whole genome sequence.</title>
        <authorList>
            <person name="Bogema D.R."/>
        </authorList>
    </citation>
    <scope>NUCLEOTIDE SEQUENCE [LARGE SCALE GENOMIC DNA]</scope>
    <source>
        <strain evidence="7">ATCC PRA-425</strain>
    </source>
</reference>
<evidence type="ECO:0000256" key="2">
    <source>
        <dbReference type="ARBA" id="ARBA00022670"/>
    </source>
</evidence>
<evidence type="ECO:0000313" key="8">
    <source>
        <dbReference type="Proteomes" id="UP000591131"/>
    </source>
</evidence>
<dbReference type="GO" id="GO:0006508">
    <property type="term" value="P:proteolysis"/>
    <property type="evidence" value="ECO:0007669"/>
    <property type="project" value="UniProtKB-KW"/>
</dbReference>
<dbReference type="InterPro" id="IPR001461">
    <property type="entry name" value="Aspartic_peptidase_A1"/>
</dbReference>
<comment type="caution">
    <text evidence="7">The sequence shown here is derived from an EMBL/GenBank/DDBJ whole genome shotgun (WGS) entry which is preliminary data.</text>
</comment>
<evidence type="ECO:0000259" key="6">
    <source>
        <dbReference type="PROSITE" id="PS51767"/>
    </source>
</evidence>
<keyword evidence="5" id="KW-0732">Signal</keyword>
<dbReference type="OrthoDB" id="771136at2759"/>
<dbReference type="InterPro" id="IPR021109">
    <property type="entry name" value="Peptidase_aspartic_dom_sf"/>
</dbReference>
<evidence type="ECO:0000256" key="3">
    <source>
        <dbReference type="ARBA" id="ARBA00022750"/>
    </source>
</evidence>
<name>A0A7J6MBX6_PERCH</name>
<protein>
    <recommendedName>
        <fullName evidence="6">Peptidase A1 domain-containing protein</fullName>
    </recommendedName>
</protein>
<dbReference type="InterPro" id="IPR033121">
    <property type="entry name" value="PEPTIDASE_A1"/>
</dbReference>
<dbReference type="Pfam" id="PF00026">
    <property type="entry name" value="Asp"/>
    <property type="match status" value="1"/>
</dbReference>
<evidence type="ECO:0000256" key="1">
    <source>
        <dbReference type="ARBA" id="ARBA00007447"/>
    </source>
</evidence>
<dbReference type="InterPro" id="IPR034164">
    <property type="entry name" value="Pepsin-like_dom"/>
</dbReference>
<sequence length="569" mass="62047">MLLQPIAFLGLFTCSHASHGMLNNGHVDRGHRLGGSWPIDTKLEDQTVVGVIKKGGRNSCMITSPIWDFELSYATADGNPQVTSSFTSKQGSDQSSYLVSYSHEYKAKKDSGSRLTIHVVDEKAVIQGDKVDDGFGYFESFIPLSKQEYLQVMSDLQGQGVSDTKCSQIFRQTLYNKKGHKQGYGWLQAFHDDNKRDQAEAKIKNWNDSNSSTEEREKLSKLKVALLNALLVGVYGQRLLKVDVSRSPLCLEDSCGQIYAKFGADGNEINAFVDAESPMLFFVSKDAFEELVPGGCNDLVFGCYGCNPAPCNTGPTGTLYFADGFHVIIAQHSGDITFPQFSVSDVTFGLSVGGVPGPWASIGIGRPSEDIAPYTTLAQQLLAKNLIDNTVTSLYLTLASNPTGELIFGGEDPSKYDGPLQFIQVIDESGAVELVALDFGDSQNRLVVSGRALLGAAINHINIPNSARDDILLLLTKSVSITLDSDRYTLACSDVTNLPTVSLLLKGVQNEPIPLNLEPAALVNEIDGVCYLNIRFAESDVWILGVNVLLGHYYLYNWEESRIGFANTK</sequence>
<feature type="domain" description="Peptidase A1" evidence="6">
    <location>
        <begin position="256"/>
        <end position="566"/>
    </location>
</feature>
<keyword evidence="4" id="KW-0378">Hydrolase</keyword>
<keyword evidence="2" id="KW-0645">Protease</keyword>
<accession>A0A7J6MBX6</accession>
<dbReference type="Gene3D" id="2.40.70.10">
    <property type="entry name" value="Acid Proteases"/>
    <property type="match status" value="2"/>
</dbReference>
<dbReference type="AlphaFoldDB" id="A0A7J6MBX6"/>
<organism evidence="7 8">
    <name type="scientific">Perkinsus chesapeaki</name>
    <name type="common">Clam parasite</name>
    <name type="synonym">Perkinsus andrewsi</name>
    <dbReference type="NCBI Taxonomy" id="330153"/>
    <lineage>
        <taxon>Eukaryota</taxon>
        <taxon>Sar</taxon>
        <taxon>Alveolata</taxon>
        <taxon>Perkinsozoa</taxon>
        <taxon>Perkinsea</taxon>
        <taxon>Perkinsida</taxon>
        <taxon>Perkinsidae</taxon>
        <taxon>Perkinsus</taxon>
    </lineage>
</organism>
<proteinExistence type="inferred from homology"/>
<dbReference type="Proteomes" id="UP000591131">
    <property type="component" value="Unassembled WGS sequence"/>
</dbReference>
<keyword evidence="8" id="KW-1185">Reference proteome</keyword>
<evidence type="ECO:0000313" key="7">
    <source>
        <dbReference type="EMBL" id="KAF4668521.1"/>
    </source>
</evidence>
<dbReference type="PANTHER" id="PTHR47966:SF51">
    <property type="entry name" value="BETA-SITE APP-CLEAVING ENZYME, ISOFORM A-RELATED"/>
    <property type="match status" value="1"/>
</dbReference>
<dbReference type="PANTHER" id="PTHR47966">
    <property type="entry name" value="BETA-SITE APP-CLEAVING ENZYME, ISOFORM A-RELATED"/>
    <property type="match status" value="1"/>
</dbReference>
<dbReference type="CDD" id="cd05471">
    <property type="entry name" value="pepsin_like"/>
    <property type="match status" value="1"/>
</dbReference>
<keyword evidence="3" id="KW-0064">Aspartyl protease</keyword>
<dbReference type="GO" id="GO:0004190">
    <property type="term" value="F:aspartic-type endopeptidase activity"/>
    <property type="evidence" value="ECO:0007669"/>
    <property type="project" value="UniProtKB-KW"/>
</dbReference>
<comment type="similarity">
    <text evidence="1">Belongs to the peptidase A1 family.</text>
</comment>
<feature type="signal peptide" evidence="5">
    <location>
        <begin position="1"/>
        <end position="17"/>
    </location>
</feature>
<evidence type="ECO:0000256" key="4">
    <source>
        <dbReference type="ARBA" id="ARBA00022801"/>
    </source>
</evidence>
<dbReference type="PROSITE" id="PS51767">
    <property type="entry name" value="PEPTIDASE_A1"/>
    <property type="match status" value="1"/>
</dbReference>
<dbReference type="SUPFAM" id="SSF50630">
    <property type="entry name" value="Acid proteases"/>
    <property type="match status" value="1"/>
</dbReference>
<feature type="chain" id="PRO_5029600994" description="Peptidase A1 domain-containing protein" evidence="5">
    <location>
        <begin position="18"/>
        <end position="569"/>
    </location>
</feature>
<evidence type="ECO:0000256" key="5">
    <source>
        <dbReference type="SAM" id="SignalP"/>
    </source>
</evidence>
<gene>
    <name evidence="7" type="ORF">FOL47_002983</name>
</gene>